<sequence length="127" mass="14913">MIQNYQDAMAICRWAGYPDLFITFTCNPKWSEVTRFLEKRNLNPEDRADIICRVFKVKLDGLIKDLRENKIFGRAKAVIYTIEFQKRGLPHAHILLFLAKDRQFPIANDIDRIISAEIPDKNEDPVY</sequence>
<protein>
    <recommendedName>
        <fullName evidence="1">Helitron helicase-like domain-containing protein</fullName>
    </recommendedName>
</protein>
<organism evidence="2 3">
    <name type="scientific">Cuscuta epithymum</name>
    <dbReference type="NCBI Taxonomy" id="186058"/>
    <lineage>
        <taxon>Eukaryota</taxon>
        <taxon>Viridiplantae</taxon>
        <taxon>Streptophyta</taxon>
        <taxon>Embryophyta</taxon>
        <taxon>Tracheophyta</taxon>
        <taxon>Spermatophyta</taxon>
        <taxon>Magnoliopsida</taxon>
        <taxon>eudicotyledons</taxon>
        <taxon>Gunneridae</taxon>
        <taxon>Pentapetalae</taxon>
        <taxon>asterids</taxon>
        <taxon>lamiids</taxon>
        <taxon>Solanales</taxon>
        <taxon>Convolvulaceae</taxon>
        <taxon>Cuscuteae</taxon>
        <taxon>Cuscuta</taxon>
        <taxon>Cuscuta subgen. Cuscuta</taxon>
    </lineage>
</organism>
<reference evidence="2" key="1">
    <citation type="submission" date="2022-07" db="EMBL/GenBank/DDBJ databases">
        <authorList>
            <person name="Macas J."/>
            <person name="Novak P."/>
            <person name="Neumann P."/>
        </authorList>
    </citation>
    <scope>NUCLEOTIDE SEQUENCE</scope>
</reference>
<dbReference type="PANTHER" id="PTHR45786:SF66">
    <property type="entry name" value="HOOK MOTIF PROTEIN, PUTATIVE-RELATED"/>
    <property type="match status" value="1"/>
</dbReference>
<proteinExistence type="predicted"/>
<dbReference type="AlphaFoldDB" id="A0AAV0F3C8"/>
<dbReference type="InterPro" id="IPR025476">
    <property type="entry name" value="Helitron_helicase-like"/>
</dbReference>
<dbReference type="EMBL" id="CAMAPF010000958">
    <property type="protein sequence ID" value="CAH9130021.1"/>
    <property type="molecule type" value="Genomic_DNA"/>
</dbReference>
<accession>A0AAV0F3C8</accession>
<dbReference type="Pfam" id="PF14214">
    <property type="entry name" value="Helitron_like_N"/>
    <property type="match status" value="1"/>
</dbReference>
<evidence type="ECO:0000313" key="3">
    <source>
        <dbReference type="Proteomes" id="UP001152523"/>
    </source>
</evidence>
<comment type="caution">
    <text evidence="2">The sequence shown here is derived from an EMBL/GenBank/DDBJ whole genome shotgun (WGS) entry which is preliminary data.</text>
</comment>
<feature type="non-terminal residue" evidence="2">
    <location>
        <position position="127"/>
    </location>
</feature>
<gene>
    <name evidence="2" type="ORF">CEPIT_LOCUS30302</name>
</gene>
<dbReference type="PANTHER" id="PTHR45786">
    <property type="entry name" value="DNA BINDING PROTEIN-LIKE"/>
    <property type="match status" value="1"/>
</dbReference>
<keyword evidence="3" id="KW-1185">Reference proteome</keyword>
<evidence type="ECO:0000313" key="2">
    <source>
        <dbReference type="EMBL" id="CAH9130021.1"/>
    </source>
</evidence>
<feature type="domain" description="Helitron helicase-like" evidence="1">
    <location>
        <begin position="1"/>
        <end position="96"/>
    </location>
</feature>
<name>A0AAV0F3C8_9ASTE</name>
<dbReference type="Proteomes" id="UP001152523">
    <property type="component" value="Unassembled WGS sequence"/>
</dbReference>
<evidence type="ECO:0000259" key="1">
    <source>
        <dbReference type="Pfam" id="PF14214"/>
    </source>
</evidence>